<feature type="region of interest" description="Disordered" evidence="6">
    <location>
        <begin position="289"/>
        <end position="318"/>
    </location>
</feature>
<dbReference type="InterPro" id="IPR056413">
    <property type="entry name" value="TPR_CcmH_CycH"/>
</dbReference>
<feature type="transmembrane region" description="Helical" evidence="7">
    <location>
        <begin position="95"/>
        <end position="115"/>
    </location>
</feature>
<dbReference type="GO" id="GO:0005886">
    <property type="term" value="C:plasma membrane"/>
    <property type="evidence" value="ECO:0007669"/>
    <property type="project" value="TreeGrafter"/>
</dbReference>
<keyword evidence="8" id="KW-0732">Signal</keyword>
<dbReference type="SMART" id="SM00028">
    <property type="entry name" value="TPR"/>
    <property type="match status" value="2"/>
</dbReference>
<feature type="domain" description="Cytochrome c-type biogenesis protein H TPR" evidence="9">
    <location>
        <begin position="148"/>
        <end position="265"/>
    </location>
</feature>
<keyword evidence="7" id="KW-1133">Transmembrane helix</keyword>
<dbReference type="InterPro" id="IPR011990">
    <property type="entry name" value="TPR-like_helical_dom_sf"/>
</dbReference>
<dbReference type="Pfam" id="PF23914">
    <property type="entry name" value="TPR_CcmH_CycH"/>
    <property type="match status" value="2"/>
</dbReference>
<dbReference type="Gene3D" id="1.25.40.10">
    <property type="entry name" value="Tetratricopeptide repeat domain"/>
    <property type="match status" value="2"/>
</dbReference>
<dbReference type="KEGG" id="azz:DEW08_17660"/>
<evidence type="ECO:0000256" key="4">
    <source>
        <dbReference type="ARBA" id="ARBA00022803"/>
    </source>
</evidence>
<dbReference type="EMBL" id="CP029353">
    <property type="protein sequence ID" value="AWK87774.1"/>
    <property type="molecule type" value="Genomic_DNA"/>
</dbReference>
<evidence type="ECO:0000256" key="2">
    <source>
        <dbReference type="ARBA" id="ARBA00022737"/>
    </source>
</evidence>
<accession>A0A2S2CTD7</accession>
<feature type="repeat" description="TPR" evidence="5">
    <location>
        <begin position="159"/>
        <end position="192"/>
    </location>
</feature>
<keyword evidence="2" id="KW-0677">Repeat</keyword>
<evidence type="ECO:0000256" key="5">
    <source>
        <dbReference type="PROSITE-ProRule" id="PRU00339"/>
    </source>
</evidence>
<dbReference type="PANTHER" id="PTHR47870:SF1">
    <property type="entry name" value="CYTOCHROME C-TYPE BIOGENESIS PROTEIN CCMH"/>
    <property type="match status" value="1"/>
</dbReference>
<evidence type="ECO:0000256" key="6">
    <source>
        <dbReference type="SAM" id="MobiDB-lite"/>
    </source>
</evidence>
<evidence type="ECO:0000256" key="3">
    <source>
        <dbReference type="ARBA" id="ARBA00022748"/>
    </source>
</evidence>
<evidence type="ECO:0000256" key="8">
    <source>
        <dbReference type="SAM" id="SignalP"/>
    </source>
</evidence>
<keyword evidence="4 5" id="KW-0802">TPR repeat</keyword>
<evidence type="ECO:0000256" key="7">
    <source>
        <dbReference type="SAM" id="Phobius"/>
    </source>
</evidence>
<keyword evidence="7" id="KW-0472">Membrane</keyword>
<gene>
    <name evidence="10" type="primary">ccmI</name>
    <name evidence="10" type="ORF">DEW08_17660</name>
</gene>
<dbReference type="OrthoDB" id="9815847at2"/>
<feature type="chain" id="PRO_5015546379" evidence="8">
    <location>
        <begin position="25"/>
        <end position="470"/>
    </location>
</feature>
<keyword evidence="3" id="KW-0201">Cytochrome c-type biogenesis</keyword>
<dbReference type="Proteomes" id="UP000245629">
    <property type="component" value="Chromosome 2"/>
</dbReference>
<feature type="domain" description="Cytochrome c-type biogenesis protein H TPR" evidence="9">
    <location>
        <begin position="321"/>
        <end position="456"/>
    </location>
</feature>
<feature type="signal peptide" evidence="8">
    <location>
        <begin position="1"/>
        <end position="24"/>
    </location>
</feature>
<dbReference type="InterPro" id="IPR019734">
    <property type="entry name" value="TPR_rpt"/>
</dbReference>
<dbReference type="RefSeq" id="WP_109329277.1">
    <property type="nucleotide sequence ID" value="NZ_CP029353.1"/>
</dbReference>
<sequence>MLFWIVAAALTVAVLLLIVRPLVAAPRAASAPHEAADYNLEVYRDQLQEVDRDRARGLISEAQARAAKAEIGRRMLATAETAPRAPAAASRSARLLAVLLVLAVPVGAVAVYGSLGRPALPAQPLAERNLHQERGGPPQSVVAAVEKLRAQLAEQPNDPQGWYILSQAYAKMGRQDEAVEAARKAGSLAKDDPEVQGYLGEILASTNGGTITEESLRAFEAVVAADPKDARARFYLALGRTQAGDQKGALERLQALLADSPADAPWVPLVQDQIREVAVALNLDPAKVTPQPLPAEKPAAQSSAGAPTGAPEGMSPQDRDQMIRGMVASLAAKLEENPSDVDGWLKLARSYDVLGDREKALEAARRAREQAPERPDVLIAYASARLSALPKEAVADNRAMPQDVVADLRKALTVEPANRDALWLLGLDAAGTGRKDEAADLWGRLLAQFKPSDPEYNLLRARIDQLKAGG</sequence>
<evidence type="ECO:0000313" key="10">
    <source>
        <dbReference type="EMBL" id="AWK87774.1"/>
    </source>
</evidence>
<comment type="subcellular location">
    <subcellularLocation>
        <location evidence="1">Cell envelope</location>
    </subcellularLocation>
</comment>
<evidence type="ECO:0000313" key="11">
    <source>
        <dbReference type="Proteomes" id="UP000245629"/>
    </source>
</evidence>
<dbReference type="SUPFAM" id="SSF48452">
    <property type="entry name" value="TPR-like"/>
    <property type="match status" value="1"/>
</dbReference>
<keyword evidence="11" id="KW-1185">Reference proteome</keyword>
<dbReference type="GO" id="GO:0017004">
    <property type="term" value="P:cytochrome complex assembly"/>
    <property type="evidence" value="ECO:0007669"/>
    <property type="project" value="UniProtKB-KW"/>
</dbReference>
<keyword evidence="7" id="KW-0812">Transmembrane</keyword>
<dbReference type="InterPro" id="IPR051263">
    <property type="entry name" value="C-type_cytochrome_biogenesis"/>
</dbReference>
<proteinExistence type="predicted"/>
<dbReference type="InterPro" id="IPR017560">
    <property type="entry name" value="Cyt_c_biogenesis_CcmI"/>
</dbReference>
<organism evidence="10 11">
    <name type="scientific">Azospirillum thermophilum</name>
    <dbReference type="NCBI Taxonomy" id="2202148"/>
    <lineage>
        <taxon>Bacteria</taxon>
        <taxon>Pseudomonadati</taxon>
        <taxon>Pseudomonadota</taxon>
        <taxon>Alphaproteobacteria</taxon>
        <taxon>Rhodospirillales</taxon>
        <taxon>Azospirillaceae</taxon>
        <taxon>Azospirillum</taxon>
    </lineage>
</organism>
<dbReference type="AlphaFoldDB" id="A0A2S2CTD7"/>
<reference evidence="11" key="1">
    <citation type="submission" date="2018-05" db="EMBL/GenBank/DDBJ databases">
        <title>Azospirillum thermophila sp. nov., a novel isolated from hot spring.</title>
        <authorList>
            <person name="Zhao Z."/>
        </authorList>
    </citation>
    <scope>NUCLEOTIDE SEQUENCE [LARGE SCALE GENOMIC DNA]</scope>
    <source>
        <strain evidence="11">CFH 70021</strain>
    </source>
</reference>
<protein>
    <submittedName>
        <fullName evidence="10">C-type cytochrome biogenesis protein CcmI</fullName>
    </submittedName>
</protein>
<dbReference type="PROSITE" id="PS50005">
    <property type="entry name" value="TPR"/>
    <property type="match status" value="2"/>
</dbReference>
<evidence type="ECO:0000256" key="1">
    <source>
        <dbReference type="ARBA" id="ARBA00004196"/>
    </source>
</evidence>
<dbReference type="GO" id="GO:0030313">
    <property type="term" value="C:cell envelope"/>
    <property type="evidence" value="ECO:0007669"/>
    <property type="project" value="UniProtKB-SubCell"/>
</dbReference>
<evidence type="ECO:0000259" key="9">
    <source>
        <dbReference type="Pfam" id="PF23914"/>
    </source>
</evidence>
<name>A0A2S2CTD7_9PROT</name>
<dbReference type="PANTHER" id="PTHR47870">
    <property type="entry name" value="CYTOCHROME C-TYPE BIOGENESIS PROTEIN CCMH"/>
    <property type="match status" value="1"/>
</dbReference>
<dbReference type="NCBIfam" id="TIGR03142">
    <property type="entry name" value="cytochro_ccmI"/>
    <property type="match status" value="1"/>
</dbReference>
<feature type="repeat" description="TPR" evidence="5">
    <location>
        <begin position="341"/>
        <end position="374"/>
    </location>
</feature>